<evidence type="ECO:0000313" key="2">
    <source>
        <dbReference type="EMBL" id="CAB4878941.1"/>
    </source>
</evidence>
<organism evidence="2">
    <name type="scientific">freshwater metagenome</name>
    <dbReference type="NCBI Taxonomy" id="449393"/>
    <lineage>
        <taxon>unclassified sequences</taxon>
        <taxon>metagenomes</taxon>
        <taxon>ecological metagenomes</taxon>
    </lineage>
</organism>
<evidence type="ECO:0000256" key="1">
    <source>
        <dbReference type="SAM" id="Phobius"/>
    </source>
</evidence>
<reference evidence="2" key="1">
    <citation type="submission" date="2020-05" db="EMBL/GenBank/DDBJ databases">
        <authorList>
            <person name="Chiriac C."/>
            <person name="Salcher M."/>
            <person name="Ghai R."/>
            <person name="Kavagutti S V."/>
        </authorList>
    </citation>
    <scope>NUCLEOTIDE SEQUENCE</scope>
</reference>
<dbReference type="AlphaFoldDB" id="A0A6J7E8P9"/>
<protein>
    <submittedName>
        <fullName evidence="2">Unannotated protein</fullName>
    </submittedName>
</protein>
<proteinExistence type="predicted"/>
<gene>
    <name evidence="2" type="ORF">UFOPK3461_00780</name>
</gene>
<dbReference type="EMBL" id="CAFBLW010000066">
    <property type="protein sequence ID" value="CAB4878941.1"/>
    <property type="molecule type" value="Genomic_DNA"/>
</dbReference>
<sequence length="107" mass="12785">MTESEFQAPKWVRDESDPNIEKIEQPITQKQKYFLIGTLVTVIPLCLLAGWFEFGRAQEGHWRAWVYTFEWPFFGAVSIYMFRRIMRGDIPRIPKPDLDKLKKDFDK</sequence>
<keyword evidence="1" id="KW-1133">Transmembrane helix</keyword>
<feature type="transmembrane region" description="Helical" evidence="1">
    <location>
        <begin position="64"/>
        <end position="82"/>
    </location>
</feature>
<name>A0A6J7E8P9_9ZZZZ</name>
<accession>A0A6J7E8P9</accession>
<feature type="transmembrane region" description="Helical" evidence="1">
    <location>
        <begin position="33"/>
        <end position="52"/>
    </location>
</feature>
<keyword evidence="1" id="KW-0472">Membrane</keyword>
<keyword evidence="1" id="KW-0812">Transmembrane</keyword>